<name>A0A7W7S4T3_9ACTN</name>
<keyword evidence="2" id="KW-1185">Reference proteome</keyword>
<reference evidence="1 2" key="1">
    <citation type="submission" date="2020-08" db="EMBL/GenBank/DDBJ databases">
        <title>Sequencing the genomes of 1000 actinobacteria strains.</title>
        <authorList>
            <person name="Klenk H.-P."/>
        </authorList>
    </citation>
    <scope>NUCLEOTIDE SEQUENCE [LARGE SCALE GENOMIC DNA]</scope>
    <source>
        <strain evidence="1 2">DSM 43023</strain>
    </source>
</reference>
<evidence type="ECO:0000313" key="2">
    <source>
        <dbReference type="Proteomes" id="UP000534286"/>
    </source>
</evidence>
<gene>
    <name evidence="1" type="ORF">FHR32_008301</name>
</gene>
<accession>A0A7W7S4T3</accession>
<sequence length="413" mass="44634">MRMDRRHALAVLSGLAAAGLTGCGGDPPLRIAVVWSGWELGRFNRVLQGQSAVVYSAGDNIAALLGSSVAPAATPDVAIVPRPGLINESAVCARLQSLPSGDPPFWQDLMRCGADGTLKGAWFKVAHKSLVWYRPEAVPTLPTDWESWVELCRDRARAKDGRPPLAIAAADGWVLTDWFENVLLGLDPATYSTLHRKPESWGNDSIRKALNRLADLWSIRGLVPGGGRQALVTQFHDSILDVFRYGSADMLAAPDFAWPVIDHYRSPGQEAWRFRFPGPRGHPAPRVVVGGDAVVALESSGDRGRRFVEWLTGEGAGERLGGWAAAGGFLSLNQNVRGYPAPIRDLVPELSQSIEFDLSDRLTGPLSGGDGQGLWRVLTELFVAVAVDGQAPEQAADDAMRMIAKLIRRGRPS</sequence>
<protein>
    <submittedName>
        <fullName evidence="1">ABC-type glycerol-3-phosphate transport system substrate-binding protein</fullName>
    </submittedName>
</protein>
<comment type="caution">
    <text evidence="1">The sequence shown here is derived from an EMBL/GenBank/DDBJ whole genome shotgun (WGS) entry which is preliminary data.</text>
</comment>
<dbReference type="Gene3D" id="3.40.190.10">
    <property type="entry name" value="Periplasmic binding protein-like II"/>
    <property type="match status" value="1"/>
</dbReference>
<proteinExistence type="predicted"/>
<organism evidence="1 2">
    <name type="scientific">Streptosporangium album</name>
    <dbReference type="NCBI Taxonomy" id="47479"/>
    <lineage>
        <taxon>Bacteria</taxon>
        <taxon>Bacillati</taxon>
        <taxon>Actinomycetota</taxon>
        <taxon>Actinomycetes</taxon>
        <taxon>Streptosporangiales</taxon>
        <taxon>Streptosporangiaceae</taxon>
        <taxon>Streptosporangium</taxon>
    </lineage>
</organism>
<dbReference type="SUPFAM" id="SSF53850">
    <property type="entry name" value="Periplasmic binding protein-like II"/>
    <property type="match status" value="1"/>
</dbReference>
<dbReference type="EMBL" id="JACHJU010000006">
    <property type="protein sequence ID" value="MBB4943900.1"/>
    <property type="molecule type" value="Genomic_DNA"/>
</dbReference>
<dbReference type="Proteomes" id="UP000534286">
    <property type="component" value="Unassembled WGS sequence"/>
</dbReference>
<dbReference type="RefSeq" id="WP_184759796.1">
    <property type="nucleotide sequence ID" value="NZ_BAABEK010000062.1"/>
</dbReference>
<dbReference type="AlphaFoldDB" id="A0A7W7S4T3"/>
<evidence type="ECO:0000313" key="1">
    <source>
        <dbReference type="EMBL" id="MBB4943900.1"/>
    </source>
</evidence>
<dbReference type="PROSITE" id="PS51257">
    <property type="entry name" value="PROKAR_LIPOPROTEIN"/>
    <property type="match status" value="1"/>
</dbReference>